<dbReference type="EMBL" id="BPQQ01000016">
    <property type="protein sequence ID" value="GJD99511.1"/>
    <property type="molecule type" value="Genomic_DNA"/>
</dbReference>
<dbReference type="RefSeq" id="WP_238234395.1">
    <property type="nucleotide sequence ID" value="NZ_BPQQ01000016.1"/>
</dbReference>
<evidence type="ECO:0000256" key="2">
    <source>
        <dbReference type="SAM" id="SignalP"/>
    </source>
</evidence>
<dbReference type="Proteomes" id="UP001055153">
    <property type="component" value="Unassembled WGS sequence"/>
</dbReference>
<sequence length="79" mass="8978">MRARPFLILAALLAAGPALAQTRAERRVDRLNDTMTQQNQMRSIQQQNRFDTNQIRGEIRRSETMAPTPPPPAIIGRPR</sequence>
<reference evidence="3" key="2">
    <citation type="submission" date="2021-08" db="EMBL/GenBank/DDBJ databases">
        <authorList>
            <person name="Tani A."/>
            <person name="Ola A."/>
            <person name="Ogura Y."/>
            <person name="Katsura K."/>
            <person name="Hayashi T."/>
        </authorList>
    </citation>
    <scope>NUCLEOTIDE SEQUENCE</scope>
    <source>
        <strain evidence="3">DSM 17168</strain>
    </source>
</reference>
<comment type="caution">
    <text evidence="3">The sequence shown here is derived from an EMBL/GenBank/DDBJ whole genome shotgun (WGS) entry which is preliminary data.</text>
</comment>
<keyword evidence="4" id="KW-1185">Reference proteome</keyword>
<name>A0ABQ4S948_9HYPH</name>
<gene>
    <name evidence="3" type="ORF">GMJLKIPL_1429</name>
</gene>
<keyword evidence="2" id="KW-0732">Signal</keyword>
<proteinExistence type="predicted"/>
<organism evidence="3 4">
    <name type="scientific">Methylobacterium isbiliense</name>
    <dbReference type="NCBI Taxonomy" id="315478"/>
    <lineage>
        <taxon>Bacteria</taxon>
        <taxon>Pseudomonadati</taxon>
        <taxon>Pseudomonadota</taxon>
        <taxon>Alphaproteobacteria</taxon>
        <taxon>Hyphomicrobiales</taxon>
        <taxon>Methylobacteriaceae</taxon>
        <taxon>Methylobacterium</taxon>
    </lineage>
</organism>
<accession>A0ABQ4S948</accession>
<reference evidence="3" key="1">
    <citation type="journal article" date="2021" name="Front. Microbiol.">
        <title>Comprehensive Comparative Genomics and Phenotyping of Methylobacterium Species.</title>
        <authorList>
            <person name="Alessa O."/>
            <person name="Ogura Y."/>
            <person name="Fujitani Y."/>
            <person name="Takami H."/>
            <person name="Hayashi T."/>
            <person name="Sahin N."/>
            <person name="Tani A."/>
        </authorList>
    </citation>
    <scope>NUCLEOTIDE SEQUENCE</scope>
    <source>
        <strain evidence="3">DSM 17168</strain>
    </source>
</reference>
<feature type="signal peptide" evidence="2">
    <location>
        <begin position="1"/>
        <end position="20"/>
    </location>
</feature>
<protein>
    <submittedName>
        <fullName evidence="3">Uncharacterized protein</fullName>
    </submittedName>
</protein>
<evidence type="ECO:0000313" key="4">
    <source>
        <dbReference type="Proteomes" id="UP001055153"/>
    </source>
</evidence>
<feature type="chain" id="PRO_5046378047" evidence="2">
    <location>
        <begin position="21"/>
        <end position="79"/>
    </location>
</feature>
<evidence type="ECO:0000256" key="1">
    <source>
        <dbReference type="SAM" id="MobiDB-lite"/>
    </source>
</evidence>
<feature type="region of interest" description="Disordered" evidence="1">
    <location>
        <begin position="57"/>
        <end position="79"/>
    </location>
</feature>
<evidence type="ECO:0000313" key="3">
    <source>
        <dbReference type="EMBL" id="GJD99511.1"/>
    </source>
</evidence>